<feature type="transmembrane region" description="Helical" evidence="4">
    <location>
        <begin position="75"/>
        <end position="97"/>
    </location>
</feature>
<protein>
    <submittedName>
        <fullName evidence="5">MFS transporter</fullName>
    </submittedName>
</protein>
<name>A0A918XQ15_9PROT</name>
<organism evidence="5 6">
    <name type="scientific">Thalassobaculum fulvum</name>
    <dbReference type="NCBI Taxonomy" id="1633335"/>
    <lineage>
        <taxon>Bacteria</taxon>
        <taxon>Pseudomonadati</taxon>
        <taxon>Pseudomonadota</taxon>
        <taxon>Alphaproteobacteria</taxon>
        <taxon>Rhodospirillales</taxon>
        <taxon>Thalassobaculaceae</taxon>
        <taxon>Thalassobaculum</taxon>
    </lineage>
</organism>
<evidence type="ECO:0000256" key="4">
    <source>
        <dbReference type="SAM" id="Phobius"/>
    </source>
</evidence>
<dbReference type="InterPro" id="IPR011701">
    <property type="entry name" value="MFS"/>
</dbReference>
<feature type="transmembrane region" description="Helical" evidence="4">
    <location>
        <begin position="46"/>
        <end position="68"/>
    </location>
</feature>
<evidence type="ECO:0000256" key="2">
    <source>
        <dbReference type="ARBA" id="ARBA00022989"/>
    </source>
</evidence>
<evidence type="ECO:0000313" key="5">
    <source>
        <dbReference type="EMBL" id="GHD45983.1"/>
    </source>
</evidence>
<accession>A0A918XQ15</accession>
<dbReference type="Gene3D" id="1.20.1250.20">
    <property type="entry name" value="MFS general substrate transporter like domains"/>
    <property type="match status" value="1"/>
</dbReference>
<feature type="transmembrane region" description="Helical" evidence="4">
    <location>
        <begin position="103"/>
        <end position="125"/>
    </location>
</feature>
<keyword evidence="6" id="KW-1185">Reference proteome</keyword>
<comment type="caution">
    <text evidence="5">The sequence shown here is derived from an EMBL/GenBank/DDBJ whole genome shotgun (WGS) entry which is preliminary data.</text>
</comment>
<proteinExistence type="predicted"/>
<feature type="transmembrane region" description="Helical" evidence="4">
    <location>
        <begin position="137"/>
        <end position="155"/>
    </location>
</feature>
<reference evidence="5" key="1">
    <citation type="journal article" date="2014" name="Int. J. Syst. Evol. Microbiol.">
        <title>Complete genome sequence of Corynebacterium casei LMG S-19264T (=DSM 44701T), isolated from a smear-ripened cheese.</title>
        <authorList>
            <consortium name="US DOE Joint Genome Institute (JGI-PGF)"/>
            <person name="Walter F."/>
            <person name="Albersmeier A."/>
            <person name="Kalinowski J."/>
            <person name="Ruckert C."/>
        </authorList>
    </citation>
    <scope>NUCLEOTIDE SEQUENCE</scope>
    <source>
        <strain evidence="5">KCTC 42651</strain>
    </source>
</reference>
<reference evidence="5" key="2">
    <citation type="submission" date="2020-09" db="EMBL/GenBank/DDBJ databases">
        <authorList>
            <person name="Sun Q."/>
            <person name="Kim S."/>
        </authorList>
    </citation>
    <scope>NUCLEOTIDE SEQUENCE</scope>
    <source>
        <strain evidence="5">KCTC 42651</strain>
    </source>
</reference>
<evidence type="ECO:0000256" key="3">
    <source>
        <dbReference type="ARBA" id="ARBA00023136"/>
    </source>
</evidence>
<keyword evidence="1 4" id="KW-0812">Transmembrane</keyword>
<keyword evidence="2 4" id="KW-1133">Transmembrane helix</keyword>
<dbReference type="Proteomes" id="UP000630353">
    <property type="component" value="Unassembled WGS sequence"/>
</dbReference>
<keyword evidence="3 4" id="KW-0472">Membrane</keyword>
<dbReference type="InterPro" id="IPR036259">
    <property type="entry name" value="MFS_trans_sf"/>
</dbReference>
<dbReference type="EMBL" id="BMZS01000003">
    <property type="protein sequence ID" value="GHD45983.1"/>
    <property type="molecule type" value="Genomic_DNA"/>
</dbReference>
<evidence type="ECO:0000313" key="6">
    <source>
        <dbReference type="Proteomes" id="UP000630353"/>
    </source>
</evidence>
<dbReference type="SUPFAM" id="SSF103473">
    <property type="entry name" value="MFS general substrate transporter"/>
    <property type="match status" value="1"/>
</dbReference>
<dbReference type="Pfam" id="PF07690">
    <property type="entry name" value="MFS_1"/>
    <property type="match status" value="1"/>
</dbReference>
<dbReference type="GO" id="GO:0022857">
    <property type="term" value="F:transmembrane transporter activity"/>
    <property type="evidence" value="ECO:0007669"/>
    <property type="project" value="InterPro"/>
</dbReference>
<evidence type="ECO:0000256" key="1">
    <source>
        <dbReference type="ARBA" id="ARBA00022692"/>
    </source>
</evidence>
<sequence length="389" mass="42164">MWLRVVDRPGANVFAILSATEAFSRALIAGIIPLEAYALLESARNVSIAYTVIGVVALLASFAVPLVIRAVRRKWVFSAGCLFMVVAPLLMLAGAAMPFVAALQFRALAVVCVNISLNLYILDYIRRKDFVTAEPRRLAFMGVAWFVGPGLGIWLYKTVGLLAVCVPSAGFAVLALAYFWLLRMQENPAVAPATRKPPMPWHNIRRFALQPRLRLAWVIPFARSAFWTTFFVYPPLYIVKTGGDEMLAAAMLSGGQGILFLAPVAGRLGARYGIRRMIVGALLFTGGLSILAGVTQPAPLVLAGIFFVACLGSVTLDALGNIPFLRSVHPYERSEMTSVFRTYIEMSQLLPAAIYAGLLLVLPIGSVFVALGVLMVGTAGLATYLPRRL</sequence>
<dbReference type="AlphaFoldDB" id="A0A918XQ15"/>
<feature type="transmembrane region" description="Helical" evidence="4">
    <location>
        <begin position="12"/>
        <end position="34"/>
    </location>
</feature>
<feature type="transmembrane region" description="Helical" evidence="4">
    <location>
        <begin position="300"/>
        <end position="322"/>
    </location>
</feature>
<feature type="transmembrane region" description="Helical" evidence="4">
    <location>
        <begin position="277"/>
        <end position="294"/>
    </location>
</feature>
<feature type="transmembrane region" description="Helical" evidence="4">
    <location>
        <begin position="246"/>
        <end position="265"/>
    </location>
</feature>
<dbReference type="RefSeq" id="WP_189988294.1">
    <property type="nucleotide sequence ID" value="NZ_BMZS01000003.1"/>
</dbReference>
<feature type="transmembrane region" description="Helical" evidence="4">
    <location>
        <begin position="161"/>
        <end position="181"/>
    </location>
</feature>
<feature type="transmembrane region" description="Helical" evidence="4">
    <location>
        <begin position="215"/>
        <end position="234"/>
    </location>
</feature>
<gene>
    <name evidence="5" type="ORF">GCM10017083_14650</name>
</gene>